<keyword evidence="3" id="KW-0347">Helicase</keyword>
<evidence type="ECO:0000256" key="1">
    <source>
        <dbReference type="ARBA" id="ARBA00022741"/>
    </source>
</evidence>
<evidence type="ECO:0000256" key="3">
    <source>
        <dbReference type="ARBA" id="ARBA00022806"/>
    </source>
</evidence>
<keyword evidence="1" id="KW-0547">Nucleotide-binding</keyword>
<dbReference type="InterPro" id="IPR032830">
    <property type="entry name" value="XPB/Ssl2_N"/>
</dbReference>
<dbReference type="Pfam" id="PF13625">
    <property type="entry name" value="Helicase_C_3"/>
    <property type="match status" value="1"/>
</dbReference>
<feature type="domain" description="Helicase XPB/Ssl2 N-terminal" evidence="6">
    <location>
        <begin position="418"/>
        <end position="508"/>
    </location>
</feature>
<evidence type="ECO:0000256" key="2">
    <source>
        <dbReference type="ARBA" id="ARBA00022801"/>
    </source>
</evidence>
<dbReference type="Proteomes" id="UP001151760">
    <property type="component" value="Unassembled WGS sequence"/>
</dbReference>
<accession>A0ABQ5B777</accession>
<feature type="region of interest" description="Disordered" evidence="5">
    <location>
        <begin position="674"/>
        <end position="732"/>
    </location>
</feature>
<feature type="compositionally biased region" description="Polar residues" evidence="5">
    <location>
        <begin position="679"/>
        <end position="691"/>
    </location>
</feature>
<reference evidence="7" key="2">
    <citation type="submission" date="2022-01" db="EMBL/GenBank/DDBJ databases">
        <authorList>
            <person name="Yamashiro T."/>
            <person name="Shiraishi A."/>
            <person name="Satake H."/>
            <person name="Nakayama K."/>
        </authorList>
    </citation>
    <scope>NUCLEOTIDE SEQUENCE</scope>
</reference>
<dbReference type="InterPro" id="IPR050615">
    <property type="entry name" value="ATP-dep_DNA_Helicase"/>
</dbReference>
<feature type="compositionally biased region" description="Low complexity" evidence="5">
    <location>
        <begin position="722"/>
        <end position="732"/>
    </location>
</feature>
<evidence type="ECO:0000256" key="4">
    <source>
        <dbReference type="ARBA" id="ARBA00022840"/>
    </source>
</evidence>
<dbReference type="PANTHER" id="PTHR11274">
    <property type="entry name" value="RAD25/XP-B DNA REPAIR HELICASE"/>
    <property type="match status" value="1"/>
</dbReference>
<evidence type="ECO:0000313" key="8">
    <source>
        <dbReference type="Proteomes" id="UP001151760"/>
    </source>
</evidence>
<gene>
    <name evidence="7" type="ORF">Tco_0857400</name>
</gene>
<feature type="compositionally biased region" description="Basic and acidic residues" evidence="5">
    <location>
        <begin position="709"/>
        <end position="720"/>
    </location>
</feature>
<reference evidence="7" key="1">
    <citation type="journal article" date="2022" name="Int. J. Mol. Sci.">
        <title>Draft Genome of Tanacetum Coccineum: Genomic Comparison of Closely Related Tanacetum-Family Plants.</title>
        <authorList>
            <person name="Yamashiro T."/>
            <person name="Shiraishi A."/>
            <person name="Nakayama K."/>
            <person name="Satake H."/>
        </authorList>
    </citation>
    <scope>NUCLEOTIDE SEQUENCE</scope>
</reference>
<evidence type="ECO:0000256" key="5">
    <source>
        <dbReference type="SAM" id="MobiDB-lite"/>
    </source>
</evidence>
<proteinExistence type="predicted"/>
<dbReference type="EMBL" id="BQNB010012981">
    <property type="protein sequence ID" value="GJT10358.1"/>
    <property type="molecule type" value="Genomic_DNA"/>
</dbReference>
<keyword evidence="4" id="KW-0067">ATP-binding</keyword>
<evidence type="ECO:0000259" key="6">
    <source>
        <dbReference type="Pfam" id="PF13625"/>
    </source>
</evidence>
<organism evidence="7 8">
    <name type="scientific">Tanacetum coccineum</name>
    <dbReference type="NCBI Taxonomy" id="301880"/>
    <lineage>
        <taxon>Eukaryota</taxon>
        <taxon>Viridiplantae</taxon>
        <taxon>Streptophyta</taxon>
        <taxon>Embryophyta</taxon>
        <taxon>Tracheophyta</taxon>
        <taxon>Spermatophyta</taxon>
        <taxon>Magnoliopsida</taxon>
        <taxon>eudicotyledons</taxon>
        <taxon>Gunneridae</taxon>
        <taxon>Pentapetalae</taxon>
        <taxon>asterids</taxon>
        <taxon>campanulids</taxon>
        <taxon>Asterales</taxon>
        <taxon>Asteraceae</taxon>
        <taxon>Asteroideae</taxon>
        <taxon>Anthemideae</taxon>
        <taxon>Anthemidinae</taxon>
        <taxon>Tanacetum</taxon>
    </lineage>
</organism>
<keyword evidence="8" id="KW-1185">Reference proteome</keyword>
<name>A0ABQ5B777_9ASTR</name>
<comment type="caution">
    <text evidence="7">The sequence shown here is derived from an EMBL/GenBank/DDBJ whole genome shotgun (WGS) entry which is preliminary data.</text>
</comment>
<sequence length="732" mass="80855">MIHSTQIAINKVTNSCHLRHGVPSVDGQLFRSNCSGYLAFSISIPPNPHSVFSVVSFLSCSKHQANDIWPSLGDNEYRNLTPYNSGTIQIVLLSNLQSDTTAPSFQIMTRIGCTTTTSASITGRCLCFLFVTPLQLDLLLSELGHWFGIFENPSMNRLVISQQTKKLTNLRWCLRRCPIFNGFDLGWIHVNAFIINHVSEELYFGNPKFTLGKFCIHTPLSSNNSNIICSALRALCLSWRIDKNIINNKTITNFVQLRQSSRCLPLEPSIGDNLTLGRSSSRHSTLEVGQISHQFLVADNGSSPFIKAFVRKLLVVESAILSFLMGHSIRCPCYRAAPVLGSCDLKFPLVLLLLLRLVSSLLDGAVVPKWPGAPHSKHTDGIVAGRLYSPEKMKSDGEGKRTYFTKLELKPDHANRPLWACADGRIFLETFSPLYKQASDFLTAIGGPFCRLESLHEYNLTPQSLYTAVSVGLETETIISVLNKLAKTKLPKEMGDFIHASTANYGKHLVLVLSELVWRTMHKEEITVNLIVGADPTIGLRRESKYMVFGSNRVDTIQLKGAFSTISGEYLLEFTLEYGILENLHPEVPGLGETIVDFPEGKRASTPRDEMPIAGSYSAADVTLLNTDRAPFQRLPENLLCLVGLSQNYYLGDDVYTTFLNGFVQPDPRVIDMEDPTVASGSLGTPSTIERSSLDIDNEDTAPSLAEGARAEDHVQEGLAHETPPAETATTT</sequence>
<evidence type="ECO:0000313" key="7">
    <source>
        <dbReference type="EMBL" id="GJT10358.1"/>
    </source>
</evidence>
<keyword evidence="2" id="KW-0378">Hydrolase</keyword>
<protein>
    <submittedName>
        <fullName evidence="7">DNA repair helicase XPB1-like protein</fullName>
    </submittedName>
</protein>
<dbReference type="PANTHER" id="PTHR11274:SF0">
    <property type="entry name" value="GENERAL TRANSCRIPTION AND DNA REPAIR FACTOR IIH HELICASE SUBUNIT XPB"/>
    <property type="match status" value="1"/>
</dbReference>